<dbReference type="Proteomes" id="UP001597391">
    <property type="component" value="Unassembled WGS sequence"/>
</dbReference>
<dbReference type="Pfam" id="PF00480">
    <property type="entry name" value="ROK"/>
    <property type="match status" value="1"/>
</dbReference>
<dbReference type="InterPro" id="IPR043129">
    <property type="entry name" value="ATPase_NBD"/>
</dbReference>
<gene>
    <name evidence="2" type="ORF">ACFSYH_08665</name>
</gene>
<accession>A0ABW5XHC0</accession>
<dbReference type="Gene3D" id="3.30.420.40">
    <property type="match status" value="2"/>
</dbReference>
<dbReference type="InterPro" id="IPR049874">
    <property type="entry name" value="ROK_cs"/>
</dbReference>
<dbReference type="RefSeq" id="WP_377466514.1">
    <property type="nucleotide sequence ID" value="NZ_JBHUOP010000003.1"/>
</dbReference>
<keyword evidence="3" id="KW-1185">Reference proteome</keyword>
<dbReference type="EMBL" id="JBHUOP010000003">
    <property type="protein sequence ID" value="MFD2840640.1"/>
    <property type="molecule type" value="Genomic_DNA"/>
</dbReference>
<sequence length="394" mass="40575">MESLLKFAPRPNGAGEMFQLLRDGVPRTRSELATITGQARSTIAARIEVLSKADLIVTVGEATSTGGRRPATFAFNPAARVVLGIDLGAAHARIGVTDLAANLLATHDSPLDIADGPEAVLSAVTEHAAALLAQVNHGVHTLAAIGIGLPGPVEHKTGRPVAPPIMPGWDGYDVAGYLRKEFNVPVLVDNDVNLMAVGEHRTAWNDHDNLMFVKVATGIGSGIILDGQLRRGAQGAAGDIGHIAVSGRSEAACTCGNHGCLEAVAGGAALARVLTAQGFHAPHVSDVVQAVRDGNAEARVAVREAGRSIGGVLAGCVSMLNPSVVVVGGAMVAAGEQLMAGIREVLYRRSLPLATQHLRVVTSQTKEKAGVLGGAFLAIDHVLSPAAIDLLYSN</sequence>
<dbReference type="PROSITE" id="PS01125">
    <property type="entry name" value="ROK"/>
    <property type="match status" value="1"/>
</dbReference>
<dbReference type="PANTHER" id="PTHR18964">
    <property type="entry name" value="ROK (REPRESSOR, ORF, KINASE) FAMILY"/>
    <property type="match status" value="1"/>
</dbReference>
<protein>
    <submittedName>
        <fullName evidence="2">ROK family protein</fullName>
    </submittedName>
</protein>
<dbReference type="InterPro" id="IPR036388">
    <property type="entry name" value="WH-like_DNA-bd_sf"/>
</dbReference>
<dbReference type="SUPFAM" id="SSF46785">
    <property type="entry name" value="Winged helix' DNA-binding domain"/>
    <property type="match status" value="1"/>
</dbReference>
<comment type="caution">
    <text evidence="2">The sequence shown here is derived from an EMBL/GenBank/DDBJ whole genome shotgun (WGS) entry which is preliminary data.</text>
</comment>
<organism evidence="2 3">
    <name type="scientific">Populibacterium corticicola</name>
    <dbReference type="NCBI Taxonomy" id="1812826"/>
    <lineage>
        <taxon>Bacteria</taxon>
        <taxon>Bacillati</taxon>
        <taxon>Actinomycetota</taxon>
        <taxon>Actinomycetes</taxon>
        <taxon>Micrococcales</taxon>
        <taxon>Jonesiaceae</taxon>
        <taxon>Populibacterium</taxon>
    </lineage>
</organism>
<proteinExistence type="inferred from homology"/>
<dbReference type="SUPFAM" id="SSF53067">
    <property type="entry name" value="Actin-like ATPase domain"/>
    <property type="match status" value="1"/>
</dbReference>
<name>A0ABW5XHC0_9MICO</name>
<comment type="similarity">
    <text evidence="1">Belongs to the ROK (NagC/XylR) family.</text>
</comment>
<evidence type="ECO:0000313" key="2">
    <source>
        <dbReference type="EMBL" id="MFD2840640.1"/>
    </source>
</evidence>
<dbReference type="InterPro" id="IPR036390">
    <property type="entry name" value="WH_DNA-bd_sf"/>
</dbReference>
<evidence type="ECO:0000256" key="1">
    <source>
        <dbReference type="ARBA" id="ARBA00006479"/>
    </source>
</evidence>
<dbReference type="PANTHER" id="PTHR18964:SF173">
    <property type="entry name" value="GLUCOKINASE"/>
    <property type="match status" value="1"/>
</dbReference>
<reference evidence="3" key="1">
    <citation type="journal article" date="2019" name="Int. J. Syst. Evol. Microbiol.">
        <title>The Global Catalogue of Microorganisms (GCM) 10K type strain sequencing project: providing services to taxonomists for standard genome sequencing and annotation.</title>
        <authorList>
            <consortium name="The Broad Institute Genomics Platform"/>
            <consortium name="The Broad Institute Genome Sequencing Center for Infectious Disease"/>
            <person name="Wu L."/>
            <person name="Ma J."/>
        </authorList>
    </citation>
    <scope>NUCLEOTIDE SEQUENCE [LARGE SCALE GENOMIC DNA]</scope>
    <source>
        <strain evidence="3">KCTC 33576</strain>
    </source>
</reference>
<dbReference type="Gene3D" id="1.10.10.10">
    <property type="entry name" value="Winged helix-like DNA-binding domain superfamily/Winged helix DNA-binding domain"/>
    <property type="match status" value="1"/>
</dbReference>
<dbReference type="InterPro" id="IPR000600">
    <property type="entry name" value="ROK"/>
</dbReference>
<evidence type="ECO:0000313" key="3">
    <source>
        <dbReference type="Proteomes" id="UP001597391"/>
    </source>
</evidence>